<gene>
    <name evidence="5" type="ORF">CSUB01_11415</name>
</gene>
<feature type="compositionally biased region" description="Basic and acidic residues" evidence="3">
    <location>
        <begin position="85"/>
        <end position="97"/>
    </location>
</feature>
<dbReference type="OrthoDB" id="4844658at2759"/>
<protein>
    <submittedName>
        <fullName evidence="5">Putative reverse transcriptase</fullName>
    </submittedName>
</protein>
<keyword evidence="5" id="KW-0695">RNA-directed DNA polymerase</keyword>
<dbReference type="SUPFAM" id="SSF56672">
    <property type="entry name" value="DNA/RNA polymerases"/>
    <property type="match status" value="1"/>
</dbReference>
<evidence type="ECO:0000313" key="5">
    <source>
        <dbReference type="EMBL" id="KDN66638.1"/>
    </source>
</evidence>
<feature type="domain" description="Reverse transcriptase" evidence="4">
    <location>
        <begin position="938"/>
        <end position="1221"/>
    </location>
</feature>
<reference evidence="6" key="1">
    <citation type="journal article" date="2014" name="Genome Announc.">
        <title>Draft genome sequence of Colletotrichum sublineola, a destructive pathogen of cultivated sorghum.</title>
        <authorList>
            <person name="Baroncelli R."/>
            <person name="Sanz-Martin J.M."/>
            <person name="Rech G.E."/>
            <person name="Sukno S.A."/>
            <person name="Thon M.R."/>
        </authorList>
    </citation>
    <scope>NUCLEOTIDE SEQUENCE [LARGE SCALE GENOMIC DNA]</scope>
    <source>
        <strain evidence="6">TX430BB</strain>
    </source>
</reference>
<evidence type="ECO:0000259" key="4">
    <source>
        <dbReference type="PROSITE" id="PS50878"/>
    </source>
</evidence>
<keyword evidence="5" id="KW-0808">Transferase</keyword>
<comment type="subcellular location">
    <subcellularLocation>
        <location evidence="1">Mitochondrion</location>
    </subcellularLocation>
</comment>
<feature type="region of interest" description="Disordered" evidence="3">
    <location>
        <begin position="85"/>
        <end position="117"/>
    </location>
</feature>
<keyword evidence="6" id="KW-1185">Reference proteome</keyword>
<evidence type="ECO:0000313" key="6">
    <source>
        <dbReference type="Proteomes" id="UP000027238"/>
    </source>
</evidence>
<dbReference type="AlphaFoldDB" id="A0A066XBU1"/>
<dbReference type="InterPro" id="IPR043502">
    <property type="entry name" value="DNA/RNA_pol_sf"/>
</dbReference>
<dbReference type="SUPFAM" id="SSF56219">
    <property type="entry name" value="DNase I-like"/>
    <property type="match status" value="1"/>
</dbReference>
<organism evidence="5 6">
    <name type="scientific">Colletotrichum sublineola</name>
    <name type="common">Sorghum anthracnose fungus</name>
    <dbReference type="NCBI Taxonomy" id="1173701"/>
    <lineage>
        <taxon>Eukaryota</taxon>
        <taxon>Fungi</taxon>
        <taxon>Dikarya</taxon>
        <taxon>Ascomycota</taxon>
        <taxon>Pezizomycotina</taxon>
        <taxon>Sordariomycetes</taxon>
        <taxon>Hypocreomycetidae</taxon>
        <taxon>Glomerellales</taxon>
        <taxon>Glomerellaceae</taxon>
        <taxon>Colletotrichum</taxon>
        <taxon>Colletotrichum graminicola species complex</taxon>
    </lineage>
</organism>
<dbReference type="CDD" id="cd01650">
    <property type="entry name" value="RT_nLTR_like"/>
    <property type="match status" value="1"/>
</dbReference>
<dbReference type="STRING" id="1173701.A0A066XBU1"/>
<name>A0A066XBU1_COLSU</name>
<dbReference type="PROSITE" id="PS50878">
    <property type="entry name" value="RT_POL"/>
    <property type="match status" value="1"/>
</dbReference>
<accession>A0A066XBU1</accession>
<dbReference type="Gene3D" id="3.60.10.10">
    <property type="entry name" value="Endonuclease/exonuclease/phosphatase"/>
    <property type="match status" value="1"/>
</dbReference>
<proteinExistence type="predicted"/>
<sequence>MAVSLDVGPSITVHGDASTSRRSGRVRKPTTKVRVVEQVSFQDNAELKEEINKLSNLVQDLLRRDAEREQFLKDCLKKIESLERELQEEKQRSDRPQRGLARSMHAVSTGSSESVLSLQGHPLHTAQNQPPLVWSYATVASQPPTRKQDEPTPAKQAANRAASKDLRNFARLPPESPLRNERAYDIYVFVRERLSPQAREALEGIDHVKTGLALLPLSADGAKVLLDNREQIAALLQAQAVEQRDTWIRAYIANVPFTRHCLLTNTELEITTEELLEEIQIATKVKPEKAYFSRKDEVERLGTVTAWFRAGAVRQLPRRLRLMGASVFVNLQFPKEKRSPQCHRCGGFHSERTCTRRKRCLKCSSPSHTTDQHRAPCGGTEGHDGCDCPFKCPSCNGPHTAFDVTCPIKPKVVKGVVQRRNKAQLRAIRAEGERSWRVATQQSHQQSREGGEEMDCNHANGGHQENAAPWNPADHAGERGQTTTRTRNGTESSLRGPCRHTPTTRALYPLGREKAHKMPPGFRDVHPSGQLGRRKTQGAHLPPQRNWATGPGMREVLTVINVYNAPSRALRPGQAVRDITTAWQPGHQERVLVAGDFNLHHWTRQPEATSSSDADALVEWAEAAGLVLLSPIGEATHKGGNTLDLAWASSSLHGASTSMETSLHTTSDHESLLTRVPLALADPPDPTPGRFRLDTMDEKLFLDILQRNAHPLRHTASNARDPQALDMLAKQLTDCLGEALTASTRRASGRGSGRPYWDEDCRRKHRAYTTKRATVARLCALGVECQWERNEEDALKQDFLHQLRRSKDAYWRGMIAAASTGKDVFEMVGWHKAKGSFQTPPLRDGNSPSTLISQPKEKRDLFARVLLRNAAISADIPAANPGPRLEANLPFPHVTKYEVQTSIFSAGSTTPGSDGITTAVLKTAWPVIEDIVFSLYSGCIREGWHPTCFKEAILVILPKPGKRDRALPRSYRPIALLSVLGKGLERLIARRLAWITVKYQVLYDQQFGALPLRSCSDLIAAAIHDIECAWQRGLVTSMLTLDIKGAFDAVLPGRLIRRLRRQGWPENLVQWVSSFVLGRRARIRLDGEMGDVFDLECGLPQGSPVSPILFMFYIEPLYKLGTVHPYRKRSRFGYADDIAILASSTSLEDNCTLLAKEWQEAQEWGASEGITFDTDKSELIHFTKRPKDRNPPITVRLLDGRQHTVHAVNQGASLRWLGVHFDRRLTFKNLVRRVRSAEGRIKGILHYLHVTYAYGS</sequence>
<feature type="region of interest" description="Disordered" evidence="3">
    <location>
        <begin position="141"/>
        <end position="162"/>
    </location>
</feature>
<dbReference type="InterPro" id="IPR000477">
    <property type="entry name" value="RT_dom"/>
</dbReference>
<comment type="caution">
    <text evidence="5">The sequence shown here is derived from an EMBL/GenBank/DDBJ whole genome shotgun (WGS) entry which is preliminary data.</text>
</comment>
<keyword evidence="5" id="KW-0548">Nucleotidyltransferase</keyword>
<feature type="region of interest" description="Disordered" evidence="3">
    <location>
        <begin position="1"/>
        <end position="29"/>
    </location>
</feature>
<dbReference type="GO" id="GO:0003964">
    <property type="term" value="F:RNA-directed DNA polymerase activity"/>
    <property type="evidence" value="ECO:0007669"/>
    <property type="project" value="UniProtKB-KW"/>
</dbReference>
<feature type="region of interest" description="Disordered" evidence="3">
    <location>
        <begin position="436"/>
        <end position="549"/>
    </location>
</feature>
<dbReference type="EMBL" id="JMSE01000915">
    <property type="protein sequence ID" value="KDN66638.1"/>
    <property type="molecule type" value="Genomic_DNA"/>
</dbReference>
<dbReference type="OMA" id="WERNEED"/>
<dbReference type="InterPro" id="IPR005135">
    <property type="entry name" value="Endo/exonuclease/phosphatase"/>
</dbReference>
<evidence type="ECO:0000256" key="1">
    <source>
        <dbReference type="ARBA" id="ARBA00004173"/>
    </source>
</evidence>
<dbReference type="PANTHER" id="PTHR33481:SF1">
    <property type="entry name" value="ENDONUCLEASE_EXONUCLEASE_PHOSPHATASE DOMAIN-CONTAINING PROTEIN-RELATED"/>
    <property type="match status" value="1"/>
</dbReference>
<dbReference type="HOGENOM" id="CLU_000680_11_2_1"/>
<keyword evidence="2" id="KW-0496">Mitochondrion</keyword>
<feature type="compositionally biased region" description="Low complexity" evidence="3">
    <location>
        <begin position="479"/>
        <end position="490"/>
    </location>
</feature>
<dbReference type="Pfam" id="PF00078">
    <property type="entry name" value="RVT_1"/>
    <property type="match status" value="1"/>
</dbReference>
<dbReference type="eggNOG" id="KOG1075">
    <property type="taxonomic scope" value="Eukaryota"/>
</dbReference>
<dbReference type="Proteomes" id="UP000027238">
    <property type="component" value="Unassembled WGS sequence"/>
</dbReference>
<dbReference type="Pfam" id="PF14529">
    <property type="entry name" value="Exo_endo_phos_2"/>
    <property type="match status" value="1"/>
</dbReference>
<dbReference type="PANTHER" id="PTHR33481">
    <property type="entry name" value="REVERSE TRANSCRIPTASE"/>
    <property type="match status" value="1"/>
</dbReference>
<evidence type="ECO:0000256" key="2">
    <source>
        <dbReference type="ARBA" id="ARBA00023128"/>
    </source>
</evidence>
<dbReference type="GO" id="GO:0005739">
    <property type="term" value="C:mitochondrion"/>
    <property type="evidence" value="ECO:0007669"/>
    <property type="project" value="UniProtKB-SubCell"/>
</dbReference>
<feature type="compositionally biased region" description="Polar residues" evidence="3">
    <location>
        <begin position="106"/>
        <end position="117"/>
    </location>
</feature>
<evidence type="ECO:0000256" key="3">
    <source>
        <dbReference type="SAM" id="MobiDB-lite"/>
    </source>
</evidence>
<dbReference type="InterPro" id="IPR036691">
    <property type="entry name" value="Endo/exonu/phosph_ase_sf"/>
</dbReference>